<dbReference type="SUPFAM" id="SSF51182">
    <property type="entry name" value="RmlC-like cupins"/>
    <property type="match status" value="1"/>
</dbReference>
<accession>A0A382F6H1</accession>
<dbReference type="InterPro" id="IPR014710">
    <property type="entry name" value="RmlC-like_jellyroll"/>
</dbReference>
<feature type="domain" description="Cupin type-2" evidence="1">
    <location>
        <begin position="52"/>
        <end position="102"/>
    </location>
</feature>
<dbReference type="Pfam" id="PF07883">
    <property type="entry name" value="Cupin_2"/>
    <property type="match status" value="1"/>
</dbReference>
<feature type="non-terminal residue" evidence="2">
    <location>
        <position position="167"/>
    </location>
</feature>
<evidence type="ECO:0000313" key="2">
    <source>
        <dbReference type="EMBL" id="SVB57934.1"/>
    </source>
</evidence>
<dbReference type="EMBL" id="UINC01047977">
    <property type="protein sequence ID" value="SVB57934.1"/>
    <property type="molecule type" value="Genomic_DNA"/>
</dbReference>
<evidence type="ECO:0000259" key="1">
    <source>
        <dbReference type="Pfam" id="PF07883"/>
    </source>
</evidence>
<dbReference type="InterPro" id="IPR013096">
    <property type="entry name" value="Cupin_2"/>
</dbReference>
<dbReference type="InterPro" id="IPR011051">
    <property type="entry name" value="RmlC_Cupin_sf"/>
</dbReference>
<dbReference type="CDD" id="cd02208">
    <property type="entry name" value="cupin_RmlC-like"/>
    <property type="match status" value="1"/>
</dbReference>
<gene>
    <name evidence="2" type="ORF">METZ01_LOCUS210788</name>
</gene>
<proteinExistence type="predicted"/>
<name>A0A382F6H1_9ZZZZ</name>
<dbReference type="Gene3D" id="2.60.120.10">
    <property type="entry name" value="Jelly Rolls"/>
    <property type="match status" value="1"/>
</dbReference>
<dbReference type="AlphaFoldDB" id="A0A382F6H1"/>
<protein>
    <recommendedName>
        <fullName evidence="1">Cupin type-2 domain-containing protein</fullName>
    </recommendedName>
</protein>
<organism evidence="2">
    <name type="scientific">marine metagenome</name>
    <dbReference type="NCBI Taxonomy" id="408172"/>
    <lineage>
        <taxon>unclassified sequences</taxon>
        <taxon>metagenomes</taxon>
        <taxon>ecological metagenomes</taxon>
    </lineage>
</organism>
<reference evidence="2" key="1">
    <citation type="submission" date="2018-05" db="EMBL/GenBank/DDBJ databases">
        <authorList>
            <person name="Lanie J.A."/>
            <person name="Ng W.-L."/>
            <person name="Kazmierczak K.M."/>
            <person name="Andrzejewski T.M."/>
            <person name="Davidsen T.M."/>
            <person name="Wayne K.J."/>
            <person name="Tettelin H."/>
            <person name="Glass J.I."/>
            <person name="Rusch D."/>
            <person name="Podicherti R."/>
            <person name="Tsui H.-C.T."/>
            <person name="Winkler M.E."/>
        </authorList>
    </citation>
    <scope>NUCLEOTIDE SEQUENCE</scope>
</reference>
<sequence length="167" mass="19321">METHIWGDDVAGKVKDWIYVSNLSLHQIIFGMEPRGNFKHSDQYRTIFGADELLYVLSGVLVINNPEDGETHKVESGEAVFFRKDTWHHAFNHSDDYLQVLEFFSPPPLHGTSGLYAKEKKLLKNPLYKRNNLSYPNDKFINENSFKIIKNNNLIWSLEGPNQEVLV</sequence>